<dbReference type="Gene3D" id="3.20.20.450">
    <property type="entry name" value="EAL domain"/>
    <property type="match status" value="1"/>
</dbReference>
<dbReference type="PATRIC" id="fig|29486.44.peg.2661"/>
<dbReference type="PROSITE" id="PS50883">
    <property type="entry name" value="EAL"/>
    <property type="match status" value="1"/>
</dbReference>
<dbReference type="EMBL" id="UHJG01000001">
    <property type="protein sequence ID" value="SUQ01838.1"/>
    <property type="molecule type" value="Genomic_DNA"/>
</dbReference>
<dbReference type="EC" id="3.1.4.52" evidence="3"/>
<dbReference type="Pfam" id="PF00563">
    <property type="entry name" value="EAL"/>
    <property type="match status" value="1"/>
</dbReference>
<dbReference type="InterPro" id="IPR050706">
    <property type="entry name" value="Cyclic-di-GMP_PDE-like"/>
</dbReference>
<reference evidence="3 4" key="2">
    <citation type="submission" date="2018-06" db="EMBL/GenBank/DDBJ databases">
        <authorList>
            <consortium name="Pathogen Informatics"/>
            <person name="Doyle S."/>
        </authorList>
    </citation>
    <scope>NUCLEOTIDE SEQUENCE [LARGE SCALE GENOMIC DNA]</scope>
    <source>
        <strain evidence="3 4">NCTC10476</strain>
    </source>
</reference>
<sequence>MKLNIEINCCYVCEPIYRQDGSLFAVELLSRFTANSLDLSINPGDVINELDVENKGKLFCDQILAAQKYSQWFIDNQVLLTINIDFDTAGIIVSDIELQALMNAMPFLRLEIMEAFSNLSDGINNPLLRDLAALYPLWLDDLGSGSSSLNAVTANIFEYVKIDKHFFWQHNKHTFPILINNVKKYCLGVIVVGVENQVELEQLRGSHIDAMQGYLFAPLTLDELTQTTLQQFVT</sequence>
<name>A0A085U4X8_YERRU</name>
<dbReference type="Proteomes" id="UP000255169">
    <property type="component" value="Unassembled WGS sequence"/>
</dbReference>
<evidence type="ECO:0000259" key="1">
    <source>
        <dbReference type="PROSITE" id="PS50883"/>
    </source>
</evidence>
<protein>
    <submittedName>
        <fullName evidence="3">Cyclic diguanylate phosphodiesterase domain-containing protein</fullName>
        <ecNumber evidence="3">3.1.4.52</ecNumber>
    </submittedName>
</protein>
<dbReference type="InterPro" id="IPR035919">
    <property type="entry name" value="EAL_sf"/>
</dbReference>
<dbReference type="SMART" id="SM00052">
    <property type="entry name" value="EAL"/>
    <property type="match status" value="1"/>
</dbReference>
<dbReference type="PANTHER" id="PTHR33121:SF78">
    <property type="entry name" value="CYCLIC DI-GMP PHOSPHODIESTERASE PDEH"/>
    <property type="match status" value="1"/>
</dbReference>
<evidence type="ECO:0000313" key="4">
    <source>
        <dbReference type="Proteomes" id="UP000255169"/>
    </source>
</evidence>
<evidence type="ECO:0000313" key="3">
    <source>
        <dbReference type="EMBL" id="SUQ01838.1"/>
    </source>
</evidence>
<gene>
    <name evidence="3" type="primary">yhjH_2</name>
    <name evidence="2" type="ORF">CSF007_12475</name>
    <name evidence="3" type="ORF">NCTC10476_03221</name>
</gene>
<dbReference type="GO" id="GO:0071111">
    <property type="term" value="F:cyclic-guanylate-specific phosphodiesterase activity"/>
    <property type="evidence" value="ECO:0007669"/>
    <property type="project" value="UniProtKB-EC"/>
</dbReference>
<dbReference type="EMBL" id="LN681231">
    <property type="protein sequence ID" value="CEK28234.1"/>
    <property type="molecule type" value="Genomic_DNA"/>
</dbReference>
<dbReference type="KEGG" id="yrb:UGYR_04885"/>
<dbReference type="STRING" id="29486.UGYR_04885"/>
<evidence type="ECO:0000313" key="2">
    <source>
        <dbReference type="EMBL" id="CEK28234.1"/>
    </source>
</evidence>
<organism evidence="2">
    <name type="scientific">Yersinia ruckeri</name>
    <dbReference type="NCBI Taxonomy" id="29486"/>
    <lineage>
        <taxon>Bacteria</taxon>
        <taxon>Pseudomonadati</taxon>
        <taxon>Pseudomonadota</taxon>
        <taxon>Gammaproteobacteria</taxon>
        <taxon>Enterobacterales</taxon>
        <taxon>Yersiniaceae</taxon>
        <taxon>Yersinia</taxon>
    </lineage>
</organism>
<dbReference type="PANTHER" id="PTHR33121">
    <property type="entry name" value="CYCLIC DI-GMP PHOSPHODIESTERASE PDEF"/>
    <property type="match status" value="1"/>
</dbReference>
<dbReference type="SUPFAM" id="SSF141868">
    <property type="entry name" value="EAL domain-like"/>
    <property type="match status" value="1"/>
</dbReference>
<feature type="domain" description="EAL" evidence="1">
    <location>
        <begin position="1"/>
        <end position="233"/>
    </location>
</feature>
<dbReference type="RefSeq" id="WP_038244249.1">
    <property type="nucleotide sequence ID" value="NZ_CABIHR010000043.1"/>
</dbReference>
<keyword evidence="3" id="KW-0378">Hydrolase</keyword>
<dbReference type="InterPro" id="IPR001633">
    <property type="entry name" value="EAL_dom"/>
</dbReference>
<reference evidence="2" key="1">
    <citation type="journal article" date="2015" name="Genome Announc.">
        <title>Complete Genome Sequence of Yersinia ruckeri Strain CSF007-82, Etiologic Agent of Red Mouth Disease in Salmonid Fish.</title>
        <authorList>
            <person name="Nelson M.C."/>
            <person name="LaPatra S.E."/>
            <person name="Welch T.J."/>
            <person name="Graf J."/>
        </authorList>
    </citation>
    <scope>NUCLEOTIDE SEQUENCE</scope>
    <source>
        <strain evidence="2">CSF007-82</strain>
    </source>
</reference>
<dbReference type="OrthoDB" id="8552213at2"/>
<dbReference type="GeneID" id="66880126"/>
<dbReference type="AlphaFoldDB" id="A0A085U4X8"/>
<keyword evidence="4" id="KW-1185">Reference proteome</keyword>
<accession>A0A085U4X8</accession>
<proteinExistence type="predicted"/>
<dbReference type="eggNOG" id="COG2200">
    <property type="taxonomic scope" value="Bacteria"/>
</dbReference>